<gene>
    <name evidence="2" type="ORF">K1W68_09510</name>
</gene>
<name>A0AAW5ETN3_NOVHA</name>
<evidence type="ECO:0000313" key="3">
    <source>
        <dbReference type="Proteomes" id="UP001202887"/>
    </source>
</evidence>
<evidence type="ECO:0000313" key="2">
    <source>
        <dbReference type="EMBL" id="MCJ8354218.1"/>
    </source>
</evidence>
<dbReference type="AlphaFoldDB" id="A0AAW5ETN3"/>
<sequence length="292" mass="32137">MTLRAIPITLPRTAGSFAHGQERRTRMRHAWGMLLATTCAVLTSPMAHAQEGRDTRETFSYQAHTIGLQVDARGNGYITVMDKNVSSALKMRDPHIIQVFELRDETVAVLRGRHEGCDRSYEVVSLWDGHHLQTDRLAAPCVDHTVTARDADSISFSPTTPPSDTIYVYQHRRIREFRQPGLAPDTSASSAAIAAAHYVPVTRLDHSVVENPSDPLSPLSQKWLDDPTAYAQAAAQAQQASQVAQAPAAPARPHRVVHHHSAPVAHMEKIPLSIPHADETDTSQPVKLDLTQ</sequence>
<proteinExistence type="predicted"/>
<organism evidence="2 3">
    <name type="scientific">Novacetimonas hansenii</name>
    <name type="common">Komagataeibacter hansenii</name>
    <dbReference type="NCBI Taxonomy" id="436"/>
    <lineage>
        <taxon>Bacteria</taxon>
        <taxon>Pseudomonadati</taxon>
        <taxon>Pseudomonadota</taxon>
        <taxon>Alphaproteobacteria</taxon>
        <taxon>Acetobacterales</taxon>
        <taxon>Acetobacteraceae</taxon>
        <taxon>Novacetimonas</taxon>
    </lineage>
</organism>
<evidence type="ECO:0000256" key="1">
    <source>
        <dbReference type="SAM" id="MobiDB-lite"/>
    </source>
</evidence>
<feature type="region of interest" description="Disordered" evidence="1">
    <location>
        <begin position="236"/>
        <end position="260"/>
    </location>
</feature>
<accession>A0AAW5ETN3</accession>
<reference evidence="2" key="1">
    <citation type="journal article" date="2021" name="Polymers (Basel)">
        <title>Highly Stretchable Bacterial Cellulose Produced by Komagataeibacter hansenii SI1.</title>
        <authorList>
            <person name="Cielecka I."/>
            <person name="Ryngajllo M."/>
            <person name="Maniukiewicz W."/>
            <person name="Bielecki S."/>
        </authorList>
    </citation>
    <scope>NUCLEOTIDE SEQUENCE</scope>
    <source>
        <strain evidence="2">SI1</strain>
    </source>
</reference>
<dbReference type="Proteomes" id="UP001202887">
    <property type="component" value="Unassembled WGS sequence"/>
</dbReference>
<dbReference type="RefSeq" id="WP_247067127.1">
    <property type="nucleotide sequence ID" value="NZ_CP094848.1"/>
</dbReference>
<feature type="compositionally biased region" description="Low complexity" evidence="1">
    <location>
        <begin position="236"/>
        <end position="251"/>
    </location>
</feature>
<protein>
    <submittedName>
        <fullName evidence="2">Uncharacterized protein</fullName>
    </submittedName>
</protein>
<dbReference type="EMBL" id="JAIBCX010000021">
    <property type="protein sequence ID" value="MCJ8354218.1"/>
    <property type="molecule type" value="Genomic_DNA"/>
</dbReference>
<reference evidence="2" key="2">
    <citation type="submission" date="2022-03" db="EMBL/GenBank/DDBJ databases">
        <authorList>
            <person name="Ryngajllo M."/>
            <person name="Jacek P."/>
            <person name="Kubiak K."/>
        </authorList>
    </citation>
    <scope>NUCLEOTIDE SEQUENCE</scope>
    <source>
        <strain evidence="2">SI1</strain>
    </source>
</reference>
<comment type="caution">
    <text evidence="2">The sequence shown here is derived from an EMBL/GenBank/DDBJ whole genome shotgun (WGS) entry which is preliminary data.</text>
</comment>